<dbReference type="eggNOG" id="ENOG502ZCRI">
    <property type="taxonomic scope" value="Bacteria"/>
</dbReference>
<dbReference type="KEGG" id="zpr:ZPR_4090"/>
<dbReference type="AlphaFoldDB" id="D5B9T1"/>
<keyword evidence="2" id="KW-1185">Reference proteome</keyword>
<accession>D5B9T1</accession>
<name>D5B9T1_ZUNPS</name>
<organism evidence="1 2">
    <name type="scientific">Zunongwangia profunda (strain DSM 18752 / CCTCC AB 206139 / SM-A87)</name>
    <name type="common">Wangia profunda</name>
    <dbReference type="NCBI Taxonomy" id="655815"/>
    <lineage>
        <taxon>Bacteria</taxon>
        <taxon>Pseudomonadati</taxon>
        <taxon>Bacteroidota</taxon>
        <taxon>Flavobacteriia</taxon>
        <taxon>Flavobacteriales</taxon>
        <taxon>Flavobacteriaceae</taxon>
        <taxon>Zunongwangia</taxon>
    </lineage>
</organism>
<gene>
    <name evidence="1" type="ordered locus">ZPR_4090</name>
</gene>
<sequence>MELKDFISETIKQITDGILEGNTYVKDKSNSSEGIRDQYTKINFDIAISTNEENKNDLGGKVTVVQVFNAGASSSKASSTTNQNRIQFEILAAINTK</sequence>
<dbReference type="HOGENOM" id="CLU_2346005_0_0_10"/>
<evidence type="ECO:0000313" key="2">
    <source>
        <dbReference type="Proteomes" id="UP000001654"/>
    </source>
</evidence>
<dbReference type="EMBL" id="CP001650">
    <property type="protein sequence ID" value="ADF54394.1"/>
    <property type="molecule type" value="Genomic_DNA"/>
</dbReference>
<dbReference type="OrthoDB" id="1097953at2"/>
<dbReference type="Proteomes" id="UP000001654">
    <property type="component" value="Chromosome"/>
</dbReference>
<protein>
    <submittedName>
        <fullName evidence="1">Uncharacterized protein</fullName>
    </submittedName>
</protein>
<proteinExistence type="predicted"/>
<dbReference type="STRING" id="655815.ZPR_4090"/>
<reference evidence="1 2" key="1">
    <citation type="journal article" date="2010" name="BMC Genomics">
        <title>The complete genome of Zunongwangia profunda SM-A87 reveals its adaptation to the deep-sea environment and ecological role in sedimentary organic nitrogen degradation.</title>
        <authorList>
            <person name="Qin Q.L."/>
            <person name="Zhang X.Y."/>
            <person name="Wang X.M."/>
            <person name="Liu G.M."/>
            <person name="Chen X.L."/>
            <person name="Xie B.B."/>
            <person name="Dang H.Y."/>
            <person name="Zhou B.C."/>
            <person name="Yu J."/>
            <person name="Zhang Y.Z."/>
        </authorList>
    </citation>
    <scope>NUCLEOTIDE SEQUENCE [LARGE SCALE GENOMIC DNA]</scope>
    <source>
        <strain evidence="2">DSM 18752 / CCTCC AB 206139 / SM-A87</strain>
    </source>
</reference>
<evidence type="ECO:0000313" key="1">
    <source>
        <dbReference type="EMBL" id="ADF54394.1"/>
    </source>
</evidence>
<dbReference type="RefSeq" id="WP_013073472.1">
    <property type="nucleotide sequence ID" value="NC_014041.1"/>
</dbReference>